<organism evidence="2 3">
    <name type="scientific">Spirodela intermedia</name>
    <name type="common">Intermediate duckweed</name>
    <dbReference type="NCBI Taxonomy" id="51605"/>
    <lineage>
        <taxon>Eukaryota</taxon>
        <taxon>Viridiplantae</taxon>
        <taxon>Streptophyta</taxon>
        <taxon>Embryophyta</taxon>
        <taxon>Tracheophyta</taxon>
        <taxon>Spermatophyta</taxon>
        <taxon>Magnoliopsida</taxon>
        <taxon>Liliopsida</taxon>
        <taxon>Araceae</taxon>
        <taxon>Lemnoideae</taxon>
        <taxon>Spirodela</taxon>
    </lineage>
</organism>
<evidence type="ECO:0000313" key="2">
    <source>
        <dbReference type="EMBL" id="CAA7398121.1"/>
    </source>
</evidence>
<dbReference type="PANTHER" id="PTHR33544">
    <property type="entry name" value="DUF4005 DOMAIN-CONTAINING PROTEIN-RELATED"/>
    <property type="match status" value="1"/>
</dbReference>
<feature type="region of interest" description="Disordered" evidence="1">
    <location>
        <begin position="105"/>
        <end position="124"/>
    </location>
</feature>
<dbReference type="AlphaFoldDB" id="A0A7I8KKD3"/>
<sequence>MALRVLHRSSSSSSSIFSSDGFFRVQEGGWPLGLRRLGVRIGLRRSGDLSGSMSFSTLISASPTSSIGSSSSSSDSDTQASLGSFFRDGGATTLGRLMELSGAFFRSGSGEGQPPAGGRRRRPRNWLLLRPCTRATAAVAAGDDVEPGGGGGRTPSLGHFLQAERRAGRRSQAEPYSSLYSNGGEAASPAAAPPGKRRRLSCMGVVLCGDCRR</sequence>
<dbReference type="PANTHER" id="PTHR33544:SF5">
    <property type="entry name" value="DUF4005 DOMAIN-CONTAINING PROTEIN"/>
    <property type="match status" value="1"/>
</dbReference>
<name>A0A7I8KKD3_SPIIN</name>
<dbReference type="InterPro" id="IPR040344">
    <property type="entry name" value="At3g17950-like"/>
</dbReference>
<protein>
    <submittedName>
        <fullName evidence="2">Uncharacterized protein</fullName>
    </submittedName>
</protein>
<keyword evidence="3" id="KW-1185">Reference proteome</keyword>
<feature type="region of interest" description="Disordered" evidence="1">
    <location>
        <begin position="164"/>
        <end position="196"/>
    </location>
</feature>
<evidence type="ECO:0000313" key="3">
    <source>
        <dbReference type="Proteomes" id="UP000663760"/>
    </source>
</evidence>
<gene>
    <name evidence="2" type="ORF">SI8410_06008786</name>
</gene>
<dbReference type="Proteomes" id="UP000663760">
    <property type="component" value="Chromosome 6"/>
</dbReference>
<reference evidence="2" key="1">
    <citation type="submission" date="2020-02" db="EMBL/GenBank/DDBJ databases">
        <authorList>
            <person name="Scholz U."/>
            <person name="Mascher M."/>
            <person name="Fiebig A."/>
        </authorList>
    </citation>
    <scope>NUCLEOTIDE SEQUENCE</scope>
</reference>
<evidence type="ECO:0000256" key="1">
    <source>
        <dbReference type="SAM" id="MobiDB-lite"/>
    </source>
</evidence>
<proteinExistence type="predicted"/>
<accession>A0A7I8KKD3</accession>
<dbReference type="EMBL" id="LR746269">
    <property type="protein sequence ID" value="CAA7398121.1"/>
    <property type="molecule type" value="Genomic_DNA"/>
</dbReference>
<feature type="region of interest" description="Disordered" evidence="1">
    <location>
        <begin position="139"/>
        <end position="158"/>
    </location>
</feature>